<organism evidence="2 3">
    <name type="scientific">Bacteroides faecichinchillae</name>
    <dbReference type="NCBI Taxonomy" id="871325"/>
    <lineage>
        <taxon>Bacteria</taxon>
        <taxon>Pseudomonadati</taxon>
        <taxon>Bacteroidota</taxon>
        <taxon>Bacteroidia</taxon>
        <taxon>Bacteroidales</taxon>
        <taxon>Bacteroidaceae</taxon>
        <taxon>Bacteroides</taxon>
    </lineage>
</organism>
<dbReference type="InterPro" id="IPR024623">
    <property type="entry name" value="YtxH"/>
</dbReference>
<keyword evidence="1" id="KW-0812">Transmembrane</keyword>
<sequence>MENRNSSLWIGLGIGSVIGALAYRFSRTSKAKKLKEKVCDTFHKIAGQAEDMLDETKEKAVDAGKIVADKVADKTLDLAEKADDFKSKMHTMASDMKK</sequence>
<dbReference type="Gene3D" id="1.20.120.20">
    <property type="entry name" value="Apolipoprotein"/>
    <property type="match status" value="1"/>
</dbReference>
<dbReference type="AlphaFoldDB" id="A0A1M5A4U9"/>
<dbReference type="OrthoDB" id="1050434at2"/>
<evidence type="ECO:0000256" key="1">
    <source>
        <dbReference type="SAM" id="Phobius"/>
    </source>
</evidence>
<dbReference type="Proteomes" id="UP000184436">
    <property type="component" value="Unassembled WGS sequence"/>
</dbReference>
<name>A0A1M5A4U9_9BACE</name>
<gene>
    <name evidence="2" type="ORF">SAMN05444349_11448</name>
</gene>
<reference evidence="2 3" key="1">
    <citation type="submission" date="2016-11" db="EMBL/GenBank/DDBJ databases">
        <authorList>
            <person name="Jaros S."/>
            <person name="Januszkiewicz K."/>
            <person name="Wedrychowicz H."/>
        </authorList>
    </citation>
    <scope>NUCLEOTIDE SEQUENCE [LARGE SCALE GENOMIC DNA]</scope>
    <source>
        <strain evidence="2 3">DSM 26883</strain>
    </source>
</reference>
<dbReference type="EMBL" id="FQVD01000014">
    <property type="protein sequence ID" value="SHF24882.1"/>
    <property type="molecule type" value="Genomic_DNA"/>
</dbReference>
<evidence type="ECO:0000313" key="2">
    <source>
        <dbReference type="EMBL" id="SHF24882.1"/>
    </source>
</evidence>
<dbReference type="RefSeq" id="WP_025075012.1">
    <property type="nucleotide sequence ID" value="NZ_FQVD01000014.1"/>
</dbReference>
<keyword evidence="3" id="KW-1185">Reference proteome</keyword>
<keyword evidence="1" id="KW-1133">Transmembrane helix</keyword>
<proteinExistence type="predicted"/>
<protein>
    <submittedName>
        <fullName evidence="2">Gas vesicle protein</fullName>
    </submittedName>
</protein>
<dbReference type="STRING" id="871325.SAMN05444349_11448"/>
<keyword evidence="1" id="KW-0472">Membrane</keyword>
<accession>A0A1M5A4U9</accession>
<evidence type="ECO:0000313" key="3">
    <source>
        <dbReference type="Proteomes" id="UP000184436"/>
    </source>
</evidence>
<feature type="transmembrane region" description="Helical" evidence="1">
    <location>
        <begin position="6"/>
        <end position="25"/>
    </location>
</feature>
<dbReference type="Pfam" id="PF12732">
    <property type="entry name" value="YtxH"/>
    <property type="match status" value="1"/>
</dbReference>